<feature type="region of interest" description="Disordered" evidence="1">
    <location>
        <begin position="191"/>
        <end position="266"/>
    </location>
</feature>
<dbReference type="InterPro" id="IPR006683">
    <property type="entry name" value="Thioestr_dom"/>
</dbReference>
<dbReference type="SUPFAM" id="SSF54637">
    <property type="entry name" value="Thioesterase/thiol ester dehydrase-isomerase"/>
    <property type="match status" value="1"/>
</dbReference>
<gene>
    <name evidence="3" type="ORF">EUX98_g4473</name>
</gene>
<evidence type="ECO:0000259" key="2">
    <source>
        <dbReference type="PROSITE" id="PS50222"/>
    </source>
</evidence>
<keyword evidence="4" id="KW-1185">Reference proteome</keyword>
<sequence length="1714" mass="192567">MPAYESRLAGAQSWVDPASLPQYGDASQISGNAPDFVKQLSSNTLGSYGVGDPDCFAHAAGRAIKITSVDIHKVGDKWEACTVSDVTVNKNMLNGAGLMHGGCLCYLIDNCASLPLVALGLMKNVNGVGVSQAMNTVFHAPAPLGARLRIESTSVTLGGRIMTSRCEVSDWHSGGLGGSFNLKKWRLSSHESFNSGSSRRGASTRGESAPPGLESVPTSNGNRIHGEDAIVKQPSNGPHVRSPKQIEEGSNDPEVIDVKMPEPTPTRPVLPMPVPIQMPVPDPALYSAVSASTPLRTPATEVRRFSFPKPLSPVVEMDAAQMLVTNGTAARVKAGPKAASKRESALNKIEDLDQTEPLQVVKSTVDVNVALGVIESGLKSFMEDIPYLMKGLDEVARIHPVVTVAVLAFKAVYTMEMTRRENDRRIKTLYVEMKDMIAVLVQLRDVKDPKEIGPDGQPIDSRLQGISQQTAADIKDCANTCDTYAKKRLVVKVLKSPVWESKLVGFIAVFTKRRGQFEEALAIHTARAVDLVQSTVFIMKTKLDSVDEKLALFNQMFQKLVPPDEVKIAERIKGKGDIKTIQKNDALLRDLNDFENSLDARPTERASKRSVFSSKDLRDELQEDFDLAIVKNLETFEGKFVLYQKQLKEELSKFIRDENDRLLVAVREGPHDRIKNESLREIWKEMNWRRNVKAKLFVLTLRDHFRDELYDVKTPLEGAPDQEDDERGTNDWTFEYLGLNWLQAIMEAFDEDGSGYVTVAEINRFTEALPVDLDWSLQHWIAYWAVGWEISAVYYAKAIHEILSAMFDMRPKLLPRNRYWADYHLDRVWPYIAELILDLRKREVPDLEHKFRPFMLKEEERIRGNLRDIRYDIDALDTVPVVAGPGRTETHVLPLVYLLLKRELQIFRMATRIQLHRDEIWDCADSHFWIQRSIEFRVDDLRNRYNKQQLNVDEQFRTVSCGMLNLVHDDSVIWLLSGLQASPFSELDESYSWYSSALEDEPEPVHDTVPNEDDGTNADAEKVSVASSSMYDYGAVPSDKVLQKLKRHLNYPLEENATFDLASYSEPEYAKTDLDMAATDPLQSLLGQWTGYSYTESEFPWTIMWQLDIHASPPEEPKEPSVIQNEGDAPLPYDANDQHDAANVVEESADADAQITPALPTGDGDNHVLASENIQDHVEAEAEEGVIRFNFSMSYPNTTAQDDHWSGHLDENGSLVGYTGWQWRPAEYSHDQQFILRRLPAEIMALRPSPAEFVDNKYRSLWQFAINATICQVRKKWWSWSFFKERRNNRQRYLLLNIANWTYGRRPEGEEFAEFMRMRKGILAQDGPLIRSMRDHLSNTLPCHFSVKCDACDQNVGGQRIMCLDCRPPGTRIRQTVNFCDLSVCGERTIRYSVLDRDFQHPPTHDLVKVRTVLLFKDMPALDRKAKKALESVQTVVDGEVVRDRSAFNGDNLLDASQGVALVEGAEHEDVSETIPVDGAAVNSIAVNGTTVVGTGADIDDNVVANGAAAHSSINGNVSSTQEEIVSPSSPQPPPDGALACALNGGPRGPHCYTCQKTVSQPCWYCIGCYDDVFLCDECEASHAFPCRSCGKPYIQPFLDFFYGERPEDSFLCNVCMYKNMNEPNDNWSHGDRCHIFTHPLVRCKERIEDPVEAASPTTDERLASLEARVGGIDTKLDRLQEQIEMMFTRMEQKLLGSLSAVARSEIPQDKKRS</sequence>
<dbReference type="Pfam" id="PF03061">
    <property type="entry name" value="4HBT"/>
    <property type="match status" value="1"/>
</dbReference>
<evidence type="ECO:0000313" key="3">
    <source>
        <dbReference type="EMBL" id="THH29709.1"/>
    </source>
</evidence>
<protein>
    <recommendedName>
        <fullName evidence="2">EF-hand domain-containing protein</fullName>
    </recommendedName>
</protein>
<comment type="caution">
    <text evidence="3">The sequence shown here is derived from an EMBL/GenBank/DDBJ whole genome shotgun (WGS) entry which is preliminary data.</text>
</comment>
<evidence type="ECO:0000256" key="1">
    <source>
        <dbReference type="SAM" id="MobiDB-lite"/>
    </source>
</evidence>
<dbReference type="PROSITE" id="PS50222">
    <property type="entry name" value="EF_HAND_2"/>
    <property type="match status" value="1"/>
</dbReference>
<dbReference type="OrthoDB" id="2831072at2759"/>
<dbReference type="GO" id="GO:0005509">
    <property type="term" value="F:calcium ion binding"/>
    <property type="evidence" value="ECO:0007669"/>
    <property type="project" value="InterPro"/>
</dbReference>
<feature type="compositionally biased region" description="Low complexity" evidence="1">
    <location>
        <begin position="195"/>
        <end position="208"/>
    </location>
</feature>
<dbReference type="CDD" id="cd03443">
    <property type="entry name" value="PaaI_thioesterase"/>
    <property type="match status" value="1"/>
</dbReference>
<reference evidence="3 4" key="1">
    <citation type="submission" date="2019-02" db="EMBL/GenBank/DDBJ databases">
        <title>Genome sequencing of the rare red list fungi Antrodiella citrinella (Flaviporus citrinellus).</title>
        <authorList>
            <person name="Buettner E."/>
            <person name="Kellner H."/>
        </authorList>
    </citation>
    <scope>NUCLEOTIDE SEQUENCE [LARGE SCALE GENOMIC DNA]</scope>
    <source>
        <strain evidence="3 4">DSM 108506</strain>
    </source>
</reference>
<dbReference type="InterPro" id="IPR029069">
    <property type="entry name" value="HotDog_dom_sf"/>
</dbReference>
<organism evidence="3 4">
    <name type="scientific">Antrodiella citrinella</name>
    <dbReference type="NCBI Taxonomy" id="2447956"/>
    <lineage>
        <taxon>Eukaryota</taxon>
        <taxon>Fungi</taxon>
        <taxon>Dikarya</taxon>
        <taxon>Basidiomycota</taxon>
        <taxon>Agaricomycotina</taxon>
        <taxon>Agaricomycetes</taxon>
        <taxon>Polyporales</taxon>
        <taxon>Steccherinaceae</taxon>
        <taxon>Antrodiella</taxon>
    </lineage>
</organism>
<dbReference type="Gene3D" id="3.10.129.10">
    <property type="entry name" value="Hotdog Thioesterase"/>
    <property type="match status" value="1"/>
</dbReference>
<dbReference type="EMBL" id="SGPM01000111">
    <property type="protein sequence ID" value="THH29709.1"/>
    <property type="molecule type" value="Genomic_DNA"/>
</dbReference>
<proteinExistence type="predicted"/>
<dbReference type="InterPro" id="IPR018247">
    <property type="entry name" value="EF_Hand_1_Ca_BS"/>
</dbReference>
<evidence type="ECO:0000313" key="4">
    <source>
        <dbReference type="Proteomes" id="UP000308730"/>
    </source>
</evidence>
<name>A0A4S4MU05_9APHY</name>
<dbReference type="Proteomes" id="UP000308730">
    <property type="component" value="Unassembled WGS sequence"/>
</dbReference>
<dbReference type="PROSITE" id="PS00018">
    <property type="entry name" value="EF_HAND_1"/>
    <property type="match status" value="1"/>
</dbReference>
<feature type="domain" description="EF-hand" evidence="2">
    <location>
        <begin position="737"/>
        <end position="772"/>
    </location>
</feature>
<dbReference type="InterPro" id="IPR002048">
    <property type="entry name" value="EF_hand_dom"/>
</dbReference>
<accession>A0A4S4MU05</accession>